<organism evidence="5 6">
    <name type="scientific">Candidatus Nitrososphaera evergladensis SR1</name>
    <dbReference type="NCBI Taxonomy" id="1459636"/>
    <lineage>
        <taxon>Archaea</taxon>
        <taxon>Nitrososphaerota</taxon>
        <taxon>Nitrososphaeria</taxon>
        <taxon>Nitrososphaerales</taxon>
        <taxon>Nitrososphaeraceae</taxon>
        <taxon>Nitrososphaera</taxon>
    </lineage>
</organism>
<dbReference type="Pfam" id="PF00491">
    <property type="entry name" value="Arginase"/>
    <property type="match status" value="1"/>
</dbReference>
<dbReference type="AlphaFoldDB" id="A0A075MQ91"/>
<dbReference type="EMBL" id="CP007174">
    <property type="protein sequence ID" value="AIF83052.1"/>
    <property type="molecule type" value="Genomic_DNA"/>
</dbReference>
<dbReference type="eggNOG" id="arCOG01700">
    <property type="taxonomic scope" value="Archaea"/>
</dbReference>
<dbReference type="STRING" id="1459636.NTE_00977"/>
<evidence type="ECO:0000256" key="2">
    <source>
        <dbReference type="ARBA" id="ARBA00022801"/>
    </source>
</evidence>
<keyword evidence="6" id="KW-1185">Reference proteome</keyword>
<dbReference type="OrthoDB" id="9706at2157"/>
<evidence type="ECO:0000256" key="4">
    <source>
        <dbReference type="PROSITE-ProRule" id="PRU00742"/>
    </source>
</evidence>
<reference evidence="5 6" key="1">
    <citation type="journal article" date="2014" name="PLoS ONE">
        <title>Genome Sequence of Candidatus Nitrososphaera evergladensis from Group I.1b Enriched from Everglades Soil Reveals Novel Genomic Features of the Ammonia-Oxidizing Archaea.</title>
        <authorList>
            <person name="Zhalnina K.V."/>
            <person name="Dias R."/>
            <person name="Leonard M.T."/>
            <person name="Dorr de Quadros P."/>
            <person name="Camargo F.A."/>
            <person name="Drew J.C."/>
            <person name="Farmerie W.G."/>
            <person name="Daroub S.H."/>
            <person name="Triplett E.W."/>
        </authorList>
    </citation>
    <scope>NUCLEOTIDE SEQUENCE [LARGE SCALE GENOMIC DNA]</scope>
    <source>
        <strain evidence="5 6">SR1</strain>
    </source>
</reference>
<dbReference type="Gene3D" id="3.40.800.10">
    <property type="entry name" value="Ureohydrolase domain"/>
    <property type="match status" value="1"/>
</dbReference>
<dbReference type="InterPro" id="IPR006035">
    <property type="entry name" value="Ureohydrolase"/>
</dbReference>
<keyword evidence="1" id="KW-0479">Metal-binding</keyword>
<comment type="similarity">
    <text evidence="4">Belongs to the arginase family.</text>
</comment>
<dbReference type="HOGENOM" id="CLU_039478_6_2_2"/>
<keyword evidence="3" id="KW-0464">Manganese</keyword>
<dbReference type="GO" id="GO:0005737">
    <property type="term" value="C:cytoplasm"/>
    <property type="evidence" value="ECO:0007669"/>
    <property type="project" value="TreeGrafter"/>
</dbReference>
<dbReference type="RefSeq" id="WP_148699895.1">
    <property type="nucleotide sequence ID" value="NZ_CP007174.1"/>
</dbReference>
<dbReference type="CDD" id="cd09999">
    <property type="entry name" value="Arginase-like_1"/>
    <property type="match status" value="1"/>
</dbReference>
<dbReference type="Proteomes" id="UP000028194">
    <property type="component" value="Chromosome"/>
</dbReference>
<dbReference type="EC" id="3.5.3.1" evidence="5"/>
<dbReference type="KEGG" id="nev:NTE_00977"/>
<sequence>MELLQVPKFVVIEAPSILGLKPTGVERLPDALKAANLLGELGAEHAGRVEAPPYSPERDKTTLLLNPQAIHSYSLRLADAVASALQKNQFPLVLGGDCSILIGNALALRRLGKYGLFFIDGHADFYQPEASPTGEVADMDLAIVSGRGPDVLTNIDGLKPLVQDRNIVLFGYRDTKEAAGYGSQDVRESDIYVLDFIEVRKSGVAKAASNALDRLLLCKELKGIWVHLDVDVLDDAVMPAVDYRMKDGGGLNFTELGEILKVLFKSGRVVGMDITIFNPNLDRDGSIARKLVSSIVTGLSS</sequence>
<proteinExistence type="inferred from homology"/>
<keyword evidence="2 5" id="KW-0378">Hydrolase</keyword>
<gene>
    <name evidence="5" type="ORF">NTE_00977</name>
</gene>
<dbReference type="PROSITE" id="PS51409">
    <property type="entry name" value="ARGINASE_2"/>
    <property type="match status" value="1"/>
</dbReference>
<dbReference type="GO" id="GO:0004053">
    <property type="term" value="F:arginase activity"/>
    <property type="evidence" value="ECO:0007669"/>
    <property type="project" value="UniProtKB-EC"/>
</dbReference>
<dbReference type="GO" id="GO:0030145">
    <property type="term" value="F:manganese ion binding"/>
    <property type="evidence" value="ECO:0007669"/>
    <property type="project" value="TreeGrafter"/>
</dbReference>
<dbReference type="InterPro" id="IPR023696">
    <property type="entry name" value="Ureohydrolase_dom_sf"/>
</dbReference>
<dbReference type="PANTHER" id="PTHR43782:SF3">
    <property type="entry name" value="ARGINASE"/>
    <property type="match status" value="1"/>
</dbReference>
<accession>A0A075MQ91</accession>
<evidence type="ECO:0000256" key="3">
    <source>
        <dbReference type="ARBA" id="ARBA00023211"/>
    </source>
</evidence>
<dbReference type="GeneID" id="41596806"/>
<evidence type="ECO:0000313" key="5">
    <source>
        <dbReference type="EMBL" id="AIF83052.1"/>
    </source>
</evidence>
<evidence type="ECO:0000256" key="1">
    <source>
        <dbReference type="ARBA" id="ARBA00022723"/>
    </source>
</evidence>
<evidence type="ECO:0000313" key="6">
    <source>
        <dbReference type="Proteomes" id="UP000028194"/>
    </source>
</evidence>
<dbReference type="SUPFAM" id="SSF52768">
    <property type="entry name" value="Arginase/deacetylase"/>
    <property type="match status" value="1"/>
</dbReference>
<name>A0A075MQ91_9ARCH</name>
<protein>
    <submittedName>
        <fullName evidence="5">Arginase family hydrolase, arginase/agmainase/formiminoglutamate hydrolase</fullName>
        <ecNumber evidence="5">3.5.3.1</ecNumber>
    </submittedName>
</protein>
<dbReference type="PANTHER" id="PTHR43782">
    <property type="entry name" value="ARGINASE"/>
    <property type="match status" value="1"/>
</dbReference>